<dbReference type="KEGG" id="upv:EJN92_04130"/>
<name>A0A3Q9BP10_9BURK</name>
<protein>
    <recommendedName>
        <fullName evidence="4">DUF2946 domain-containing protein</fullName>
    </recommendedName>
</protein>
<proteinExistence type="predicted"/>
<gene>
    <name evidence="2" type="ORF">EJN92_04130</name>
</gene>
<dbReference type="RefSeq" id="WP_126126652.1">
    <property type="nucleotide sequence ID" value="NZ_CP034464.1"/>
</dbReference>
<reference evidence="2 3" key="1">
    <citation type="journal article" date="2011" name="Int. J. Syst. Evol. Microbiol.">
        <title>Description of Undibacterium oligocarboniphilum sp. nov., isolated from purified water, and Undibacterium pigrum strain CCUG 49012 as the type strain of Undibacterium parvum sp. nov., and emended descriptions of the genus Undibacterium and the species Undibacterium pigrum.</title>
        <authorList>
            <person name="Eder W."/>
            <person name="Wanner G."/>
            <person name="Ludwig W."/>
            <person name="Busse H.J."/>
            <person name="Ziemke-Kageler F."/>
            <person name="Lang E."/>
        </authorList>
    </citation>
    <scope>NUCLEOTIDE SEQUENCE [LARGE SCALE GENOMIC DNA]</scope>
    <source>
        <strain evidence="2 3">DSM 23061</strain>
    </source>
</reference>
<evidence type="ECO:0000313" key="2">
    <source>
        <dbReference type="EMBL" id="AZP11264.1"/>
    </source>
</evidence>
<dbReference type="AlphaFoldDB" id="A0A3Q9BP10"/>
<evidence type="ECO:0008006" key="4">
    <source>
        <dbReference type="Google" id="ProtNLM"/>
    </source>
</evidence>
<keyword evidence="1" id="KW-1133">Transmembrane helix</keyword>
<dbReference type="Proteomes" id="UP000275663">
    <property type="component" value="Chromosome"/>
</dbReference>
<dbReference type="OrthoDB" id="9154883at2"/>
<organism evidence="2 3">
    <name type="scientific">Undibacterium parvum</name>
    <dbReference type="NCBI Taxonomy" id="401471"/>
    <lineage>
        <taxon>Bacteria</taxon>
        <taxon>Pseudomonadati</taxon>
        <taxon>Pseudomonadota</taxon>
        <taxon>Betaproteobacteria</taxon>
        <taxon>Burkholderiales</taxon>
        <taxon>Oxalobacteraceae</taxon>
        <taxon>Undibacterium</taxon>
    </lineage>
</organism>
<keyword evidence="3" id="KW-1185">Reference proteome</keyword>
<feature type="transmembrane region" description="Helical" evidence="1">
    <location>
        <begin position="31"/>
        <end position="54"/>
    </location>
</feature>
<keyword evidence="1" id="KW-0812">Transmembrane</keyword>
<keyword evidence="1" id="KW-0472">Membrane</keyword>
<accession>A0A3Q9BP10</accession>
<evidence type="ECO:0000256" key="1">
    <source>
        <dbReference type="SAM" id="Phobius"/>
    </source>
</evidence>
<evidence type="ECO:0000313" key="3">
    <source>
        <dbReference type="Proteomes" id="UP000275663"/>
    </source>
</evidence>
<sequence>MVENSPFYYNERPCYAHFDLTAVQNRRRSPAYFTAIFLALLLLFTQQMGFAHAISHLSDFSSSSVKVKQLPTEQVCDHCLAYAQVGSALSSDAGLFKATPLAAEVALPRATPTYVARTVCVFQSRAPPQTH</sequence>
<dbReference type="EMBL" id="CP034464">
    <property type="protein sequence ID" value="AZP11264.1"/>
    <property type="molecule type" value="Genomic_DNA"/>
</dbReference>